<dbReference type="EMBL" id="BJVC01000001">
    <property type="protein sequence ID" value="GEL00875.1"/>
    <property type="molecule type" value="Genomic_DNA"/>
</dbReference>
<keyword evidence="2" id="KW-1185">Reference proteome</keyword>
<proteinExistence type="predicted"/>
<dbReference type="OrthoDB" id="8450990at2"/>
<evidence type="ECO:0000313" key="1">
    <source>
        <dbReference type="EMBL" id="GEL00875.1"/>
    </source>
</evidence>
<name>A0A511BKV2_9PROT</name>
<evidence type="ECO:0008006" key="3">
    <source>
        <dbReference type="Google" id="ProtNLM"/>
    </source>
</evidence>
<sequence length="124" mass="13534">MTDLFHYFGQDLVCDQDGALACARETIGTRQSVLRRLCTNENGYLWHRSYGAGLPARIGTPLREAELQRLILAQLAMEARIDQDAPISVRIVASPPGGAACTISYTERGEAGQDSFSFNQDGTV</sequence>
<dbReference type="Proteomes" id="UP000321405">
    <property type="component" value="Unassembled WGS sequence"/>
</dbReference>
<gene>
    <name evidence="1" type="ORF">SSA02_00380</name>
</gene>
<dbReference type="SUPFAM" id="SSF160719">
    <property type="entry name" value="gpW/gp25-like"/>
    <property type="match status" value="1"/>
</dbReference>
<organism evidence="1 2">
    <name type="scientific">Swaminathania salitolerans</name>
    <dbReference type="NCBI Taxonomy" id="182838"/>
    <lineage>
        <taxon>Bacteria</taxon>
        <taxon>Pseudomonadati</taxon>
        <taxon>Pseudomonadota</taxon>
        <taxon>Alphaproteobacteria</taxon>
        <taxon>Acetobacterales</taxon>
        <taxon>Acetobacteraceae</taxon>
        <taxon>Swaminathania</taxon>
    </lineage>
</organism>
<reference evidence="1 2" key="1">
    <citation type="submission" date="2019-07" db="EMBL/GenBank/DDBJ databases">
        <title>Whole genome shotgun sequence of Swaminathania salitolerans NBRC 104436.</title>
        <authorList>
            <person name="Hosoyama A."/>
            <person name="Uohara A."/>
            <person name="Ohji S."/>
            <person name="Ichikawa N."/>
        </authorList>
    </citation>
    <scope>NUCLEOTIDE SEQUENCE [LARGE SCALE GENOMIC DNA]</scope>
    <source>
        <strain evidence="1 2">NBRC 104436</strain>
    </source>
</reference>
<comment type="caution">
    <text evidence="1">The sequence shown here is derived from an EMBL/GenBank/DDBJ whole genome shotgun (WGS) entry which is preliminary data.</text>
</comment>
<accession>A0A511BKV2</accession>
<dbReference type="AlphaFoldDB" id="A0A511BKV2"/>
<dbReference type="RefSeq" id="WP_147091932.1">
    <property type="nucleotide sequence ID" value="NZ_BJVC01000001.1"/>
</dbReference>
<evidence type="ECO:0000313" key="2">
    <source>
        <dbReference type="Proteomes" id="UP000321405"/>
    </source>
</evidence>
<protein>
    <recommendedName>
        <fullName evidence="3">Phage tail protein</fullName>
    </recommendedName>
</protein>